<dbReference type="OrthoDB" id="9814067at2"/>
<accession>A0A0G3G4T6</accession>
<feature type="domain" description="Transposase IS200-like" evidence="2">
    <location>
        <begin position="14"/>
        <end position="188"/>
    </location>
</feature>
<proteinExistence type="predicted"/>
<feature type="region of interest" description="Disordered" evidence="1">
    <location>
        <begin position="223"/>
        <end position="267"/>
    </location>
</feature>
<keyword evidence="4" id="KW-1185">Reference proteome</keyword>
<dbReference type="PANTHER" id="PTHR34322">
    <property type="entry name" value="TRANSPOSASE, Y1_TNP DOMAIN-CONTAINING"/>
    <property type="match status" value="1"/>
</dbReference>
<dbReference type="GO" id="GO:0004803">
    <property type="term" value="F:transposase activity"/>
    <property type="evidence" value="ECO:0007669"/>
    <property type="project" value="InterPro"/>
</dbReference>
<protein>
    <submittedName>
        <fullName evidence="3">Transposase</fullName>
    </submittedName>
</protein>
<dbReference type="PATRIC" id="fig|106634.4.peg.1732"/>
<feature type="compositionally biased region" description="Polar residues" evidence="1">
    <location>
        <begin position="255"/>
        <end position="267"/>
    </location>
</feature>
<dbReference type="GO" id="GO:0006313">
    <property type="term" value="P:DNA transposition"/>
    <property type="evidence" value="ECO:0007669"/>
    <property type="project" value="InterPro"/>
</dbReference>
<dbReference type="GO" id="GO:0003677">
    <property type="term" value="F:DNA binding"/>
    <property type="evidence" value="ECO:0007669"/>
    <property type="project" value="InterPro"/>
</dbReference>
<dbReference type="PANTHER" id="PTHR34322:SF2">
    <property type="entry name" value="TRANSPOSASE IS200-LIKE DOMAIN-CONTAINING PROTEIN"/>
    <property type="match status" value="1"/>
</dbReference>
<organism evidence="3 4">
    <name type="scientific">Thioalkalivibrio versutus</name>
    <dbReference type="NCBI Taxonomy" id="106634"/>
    <lineage>
        <taxon>Bacteria</taxon>
        <taxon>Pseudomonadati</taxon>
        <taxon>Pseudomonadota</taxon>
        <taxon>Gammaproteobacteria</taxon>
        <taxon>Chromatiales</taxon>
        <taxon>Ectothiorhodospiraceae</taxon>
        <taxon>Thioalkalivibrio</taxon>
    </lineage>
</organism>
<dbReference type="InterPro" id="IPR002686">
    <property type="entry name" value="Transposase_17"/>
</dbReference>
<dbReference type="RefSeq" id="WP_047251356.1">
    <property type="nucleotide sequence ID" value="NZ_CP011367.1"/>
</dbReference>
<reference evidence="3 4" key="1">
    <citation type="submission" date="2015-04" db="EMBL/GenBank/DDBJ databases">
        <title>Complete Sequence for the Genome of the Thioalkalivibrio versutus D301.</title>
        <authorList>
            <person name="Mu T."/>
            <person name="Zhou J."/>
            <person name="Xu X."/>
        </authorList>
    </citation>
    <scope>NUCLEOTIDE SEQUENCE [LARGE SCALE GENOMIC DNA]</scope>
    <source>
        <strain evidence="3 4">D301</strain>
    </source>
</reference>
<dbReference type="AlphaFoldDB" id="A0A0G3G4T6"/>
<name>A0A0G3G4T6_9GAMM</name>
<dbReference type="Proteomes" id="UP000064201">
    <property type="component" value="Chromosome"/>
</dbReference>
<dbReference type="EMBL" id="CP011367">
    <property type="protein sequence ID" value="AKJ95389.1"/>
    <property type="molecule type" value="Genomic_DNA"/>
</dbReference>
<dbReference type="KEGG" id="tvr:TVD_08465"/>
<evidence type="ECO:0000256" key="1">
    <source>
        <dbReference type="SAM" id="MobiDB-lite"/>
    </source>
</evidence>
<dbReference type="Gene3D" id="3.30.70.1290">
    <property type="entry name" value="Transposase IS200-like"/>
    <property type="match status" value="1"/>
</dbReference>
<dbReference type="SUPFAM" id="SSF143422">
    <property type="entry name" value="Transposase IS200-like"/>
    <property type="match status" value="1"/>
</dbReference>
<dbReference type="InterPro" id="IPR036515">
    <property type="entry name" value="Transposase_17_sf"/>
</dbReference>
<gene>
    <name evidence="3" type="ORF">TVD_08465</name>
</gene>
<dbReference type="STRING" id="106634.TVD_08465"/>
<evidence type="ECO:0000259" key="2">
    <source>
        <dbReference type="SMART" id="SM01321"/>
    </source>
</evidence>
<evidence type="ECO:0000313" key="3">
    <source>
        <dbReference type="EMBL" id="AKJ95389.1"/>
    </source>
</evidence>
<evidence type="ECO:0000313" key="4">
    <source>
        <dbReference type="Proteomes" id="UP000064201"/>
    </source>
</evidence>
<sequence length="384" mass="42926">MTQPRSTLVSLDDTPWYHVVSRCVRRAFLCGHDAHSGRSFEHRRGWIADRLKQLASVFAVDIAAYAVMSNHFHIVVRVDEARVERLERDEILRRWTQLFSGPVMVQRYLADPQRLGAAEMKIVDAWVETYRSRLADLSWFMRVLNESIARQANAEDGVTGRFWEGRFKSQALLDEQAVLTAMAYVDLNPIRAGMAPTPEASEYTSVAERLAVLRATSGDRTTVAERAAADPAVPGDSTAPGHTNATRFDTRANRSRSVPHQTESLQPETVLDHLVSAPLLPFDATGRAECAVPFGFEDYLELVEATGRVIREDKRGFIHDGTPPLLARLGIDPDQFIRAASRMLQQFGSAIGTPTHLTARCDARQTRYLRGMATARQLFPRLAA</sequence>
<dbReference type="SMART" id="SM01321">
    <property type="entry name" value="Y1_Tnp"/>
    <property type="match status" value="1"/>
</dbReference>